<keyword evidence="3" id="KW-0547">Nucleotide-binding</keyword>
<dbReference type="AlphaFoldDB" id="A0A6B1D873"/>
<dbReference type="GO" id="GO:0005524">
    <property type="term" value="F:ATP binding"/>
    <property type="evidence" value="ECO:0007669"/>
    <property type="project" value="UniProtKB-KW"/>
</dbReference>
<dbReference type="PANTHER" id="PTHR33295:SF18">
    <property type="entry name" value="AAA+ ATPASE DOMAIN-CONTAINING PROTEIN"/>
    <property type="match status" value="1"/>
</dbReference>
<comment type="caution">
    <text evidence="3">The sequence shown here is derived from an EMBL/GenBank/DDBJ whole genome shotgun (WGS) entry which is preliminary data.</text>
</comment>
<dbReference type="SUPFAM" id="SSF52540">
    <property type="entry name" value="P-loop containing nucleoside triphosphate hydrolases"/>
    <property type="match status" value="1"/>
</dbReference>
<keyword evidence="3" id="KW-0067">ATP-binding</keyword>
<evidence type="ECO:0000259" key="1">
    <source>
        <dbReference type="Pfam" id="PF13173"/>
    </source>
</evidence>
<reference evidence="3" key="1">
    <citation type="submission" date="2019-09" db="EMBL/GenBank/DDBJ databases">
        <title>Characterisation of the sponge microbiome using genome-centric metagenomics.</title>
        <authorList>
            <person name="Engelberts J.P."/>
            <person name="Robbins S.J."/>
            <person name="De Goeij J.M."/>
            <person name="Aranda M."/>
            <person name="Bell S.C."/>
            <person name="Webster N.S."/>
        </authorList>
    </citation>
    <scope>NUCLEOTIDE SEQUENCE</scope>
    <source>
        <strain evidence="3">SB0661_bin_32</strain>
    </source>
</reference>
<proteinExistence type="predicted"/>
<dbReference type="Pfam" id="PF13635">
    <property type="entry name" value="DUF4143"/>
    <property type="match status" value="1"/>
</dbReference>
<dbReference type="InterPro" id="IPR025420">
    <property type="entry name" value="DUF4143"/>
</dbReference>
<protein>
    <submittedName>
        <fullName evidence="3">ATP-binding protein</fullName>
    </submittedName>
</protein>
<dbReference type="PANTHER" id="PTHR33295">
    <property type="entry name" value="ATPASE"/>
    <property type="match status" value="1"/>
</dbReference>
<sequence>MTNRQAAFFVDDGLSMRLVGDLRRLNPWWEGKSMPPQPVTRRHLVSQIRRRLDAEIAPIVVVRGPRQVGKTTAQFQIIADLLEEGVPPTSILRVQFDELDSLRRTKEPIIAISDWFERQVSSDGFNALAHKGEKAFLFFDEVQNLKGWDAQLKSLVDNASVKIVVTGSSALRIEMGRDSLAGRVNTVEAGVLSLTEIGALRELDTPRPFLPDNGLSPLIDKSFWQELREFGIANSGFRAEAFRHFSERGGYPIVHKLKDVDWPLLADQLNETVIKRVIQHDLRVGDRGRQRDAQLLEELFRLACRYAGQTPTVSTLADEARQSLGANIGSQRVTHYLKFLADTLLLRLIPPLEIRLKKRRGSAKLCLVDHGLRASWLQEQIPLTPDSLAEYPELTTMSGHLAESIFGSVASTIHGLDTAHLPERGTDREVDFVLTVGAQRVPVEIKYQRRIDPLRDTLGIRSFLEKSVNNASFGLLVTQDDTGTVDDPRIVSLPLSTFMLLR</sequence>
<feature type="domain" description="DUF4143" evidence="2">
    <location>
        <begin position="286"/>
        <end position="447"/>
    </location>
</feature>
<gene>
    <name evidence="3" type="ORF">F4X14_12690</name>
</gene>
<feature type="domain" description="AAA" evidence="1">
    <location>
        <begin position="58"/>
        <end position="197"/>
    </location>
</feature>
<dbReference type="EMBL" id="VXMH01000067">
    <property type="protein sequence ID" value="MYC95814.1"/>
    <property type="molecule type" value="Genomic_DNA"/>
</dbReference>
<dbReference type="Gene3D" id="3.40.50.300">
    <property type="entry name" value="P-loop containing nucleotide triphosphate hydrolases"/>
    <property type="match status" value="1"/>
</dbReference>
<name>A0A6B1D873_9CHLR</name>
<evidence type="ECO:0000313" key="3">
    <source>
        <dbReference type="EMBL" id="MYC95814.1"/>
    </source>
</evidence>
<dbReference type="InterPro" id="IPR041682">
    <property type="entry name" value="AAA_14"/>
</dbReference>
<dbReference type="InterPro" id="IPR027417">
    <property type="entry name" value="P-loop_NTPase"/>
</dbReference>
<accession>A0A6B1D873</accession>
<evidence type="ECO:0000259" key="2">
    <source>
        <dbReference type="Pfam" id="PF13635"/>
    </source>
</evidence>
<organism evidence="3">
    <name type="scientific">Caldilineaceae bacterium SB0661_bin_32</name>
    <dbReference type="NCBI Taxonomy" id="2605255"/>
    <lineage>
        <taxon>Bacteria</taxon>
        <taxon>Bacillati</taxon>
        <taxon>Chloroflexota</taxon>
        <taxon>Caldilineae</taxon>
        <taxon>Caldilineales</taxon>
        <taxon>Caldilineaceae</taxon>
    </lineage>
</organism>
<dbReference type="Pfam" id="PF13173">
    <property type="entry name" value="AAA_14"/>
    <property type="match status" value="1"/>
</dbReference>